<gene>
    <name evidence="2" type="ORF">PR048_017749</name>
</gene>
<dbReference type="Proteomes" id="UP001159363">
    <property type="component" value="Chromosome 5"/>
</dbReference>
<evidence type="ECO:0000256" key="1">
    <source>
        <dbReference type="SAM" id="MobiDB-lite"/>
    </source>
</evidence>
<keyword evidence="3" id="KW-1185">Reference proteome</keyword>
<reference evidence="2 3" key="1">
    <citation type="submission" date="2023-02" db="EMBL/GenBank/DDBJ databases">
        <title>LHISI_Scaffold_Assembly.</title>
        <authorList>
            <person name="Stuart O.P."/>
            <person name="Cleave R."/>
            <person name="Magrath M.J.L."/>
            <person name="Mikheyev A.S."/>
        </authorList>
    </citation>
    <scope>NUCLEOTIDE SEQUENCE [LARGE SCALE GENOMIC DNA]</scope>
    <source>
        <strain evidence="2">Daus_M_001</strain>
        <tissue evidence="2">Leg muscle</tissue>
    </source>
</reference>
<evidence type="ECO:0000313" key="2">
    <source>
        <dbReference type="EMBL" id="KAJ8881273.1"/>
    </source>
</evidence>
<dbReference type="EMBL" id="JARBHB010000006">
    <property type="protein sequence ID" value="KAJ8881273.1"/>
    <property type="molecule type" value="Genomic_DNA"/>
</dbReference>
<proteinExistence type="predicted"/>
<accession>A0ABQ9HAZ0</accession>
<protein>
    <submittedName>
        <fullName evidence="2">Uncharacterized protein</fullName>
    </submittedName>
</protein>
<name>A0ABQ9HAZ0_9NEOP</name>
<sequence length="1388" mass="154317">MTLRLGGTILTCFTGRWVINNGCWACGGSDGEVLVLALELGVQAGKCLWVLHVAGVISVIGAPKPRWSYSVVLPRTVSTKPMRFPYLSTWGQKCSRYSPSKMCVCFYGSVWRFEQISRSPAIPLAGLIIDDDWWFGGSLCIRNTVKTRLEDDLRHQEHGEDQGADGSFGTRCAEKEQDRLSFQGLGPSICNLPGSPLILVEEGSCVRSSGHLERSYDHSCIVVQQRGSVGAVARALASHHGGPGSIPGRFTPGFSHVGIVLDNAACWLVFSGYSHFPRPYIPAPLHPRVSFPVMSGDDRHLRVLARKPVTRSVLPRPGFTPYARRGRGRPGHTGIMNHCRIVALPTLTSNSAATIIYIEMEVGLVRCVWQDQKVLYATCDLYYMYPCLHTCHSDDCTAKKNGYMMSRPSGFVQFKFSYRTLFKWGLCQHILRALINHECPQFCQVSIGTNKVGTTVAIDVGTSTTIREKTMPEMPQWYNSFYITVMSWTGGNHIDACHIAAQHACAPYGRLCPMNELGRTRGVVTVAVYYSRADRVDSTYEPLPRENREESYKRHHRIAAPLLPRNTKPSEPRAEVVNLSPASTRGDKVYLAPRQPCDKTTPAGEDYHPPYPRKSHGALILDYIRRHRNASSESLLPRQLHRLFLTYILRRLPLHLLNRISRKTPQSRNRHRERRVLQRELRTQTMVSSNCEDAPSSTAPEFTPRPVSQIIQLDHQFELDAYQWILHVPTPNKDKNTSPPNMCTIRTASGKVVKINLPPETVSKLQTEQVKPAPQTVSPTLPPPPPPLFSYHLASLPWQATTAGILLIGNPIGAGWCESRDHTLQAVRLTADKRSRCDELLLYPRKVGENSCLLVKSVETFLASLAARCNLFSARPKHRYNSAALLAMVPNEEEYKAARGSLQYQTSTRSVRALSGRQPVVDLTKDSERGVEYNRNVKTIDINFLEPFHNVEMSLWLPNCLRNNDLQTILRNIPVYGELYATRGKIIDMLENNYSRFFTVDVKTEVGGVLITAHNEHRDTYFEAEWKIIKYHRHQSLCNSLFFSADVVLVTLQSNGALNEQGERLLVLIAPPNHGPTLTGYVALHSGIGIHPKATLLSCTHLVIIFCEDAFESLVEDSAATFESLMANWETIVKVVSGASSDSTCIQSGPCWLQTRHKFIGWFGYGPTDGLRCQWLTQSCARVADQCCWLVGGGTAAGGSGLPPRAAASGTPTAAVEGPWQTGVALGLELRASCSYWNLFLLLKAAMMGWTAPEASGEAETKMGRESRDSPHQLTGSLSLFPWVCSAILAHQNDAEYNLIPQPETQMVCWLKSGFPWRHSNSFDGWGLRGPTPKGAWGSCCQGQVTKSDRYLLEDFVREGAPFRSTAVGSGELMIPRGILVARQDSGK</sequence>
<comment type="caution">
    <text evidence="2">The sequence shown here is derived from an EMBL/GenBank/DDBJ whole genome shotgun (WGS) entry which is preliminary data.</text>
</comment>
<feature type="region of interest" description="Disordered" evidence="1">
    <location>
        <begin position="592"/>
        <end position="612"/>
    </location>
</feature>
<organism evidence="2 3">
    <name type="scientific">Dryococelus australis</name>
    <dbReference type="NCBI Taxonomy" id="614101"/>
    <lineage>
        <taxon>Eukaryota</taxon>
        <taxon>Metazoa</taxon>
        <taxon>Ecdysozoa</taxon>
        <taxon>Arthropoda</taxon>
        <taxon>Hexapoda</taxon>
        <taxon>Insecta</taxon>
        <taxon>Pterygota</taxon>
        <taxon>Neoptera</taxon>
        <taxon>Polyneoptera</taxon>
        <taxon>Phasmatodea</taxon>
        <taxon>Verophasmatodea</taxon>
        <taxon>Anareolatae</taxon>
        <taxon>Phasmatidae</taxon>
        <taxon>Eurycanthinae</taxon>
        <taxon>Dryococelus</taxon>
    </lineage>
</organism>
<evidence type="ECO:0000313" key="3">
    <source>
        <dbReference type="Proteomes" id="UP001159363"/>
    </source>
</evidence>